<sequence>MHKIQIRVVFDRVFFLQLAGEGISLEDIRDADPTLYISCKQILEMNLETVDQDILSLTFAYDVEELGSIKTVELCPKGKDIVMNS</sequence>
<dbReference type="InterPro" id="IPR050409">
    <property type="entry name" value="E3_ubiq-protein_ligase"/>
</dbReference>
<comment type="pathway">
    <text evidence="2">Protein modification; protein ubiquitination.</text>
</comment>
<dbReference type="EC" id="2.3.2.26" evidence="3"/>
<name>A0A9J5WB26_SOLCO</name>
<organism evidence="8 9">
    <name type="scientific">Solanum commersonii</name>
    <name type="common">Commerson's wild potato</name>
    <name type="synonym">Commerson's nightshade</name>
    <dbReference type="NCBI Taxonomy" id="4109"/>
    <lineage>
        <taxon>Eukaryota</taxon>
        <taxon>Viridiplantae</taxon>
        <taxon>Streptophyta</taxon>
        <taxon>Embryophyta</taxon>
        <taxon>Tracheophyta</taxon>
        <taxon>Spermatophyta</taxon>
        <taxon>Magnoliopsida</taxon>
        <taxon>eudicotyledons</taxon>
        <taxon>Gunneridae</taxon>
        <taxon>Pentapetalae</taxon>
        <taxon>asterids</taxon>
        <taxon>lamiids</taxon>
        <taxon>Solanales</taxon>
        <taxon>Solanaceae</taxon>
        <taxon>Solanoideae</taxon>
        <taxon>Solaneae</taxon>
        <taxon>Solanum</taxon>
    </lineage>
</organism>
<dbReference type="Proteomes" id="UP000824120">
    <property type="component" value="Chromosome 12"/>
</dbReference>
<evidence type="ECO:0000256" key="1">
    <source>
        <dbReference type="ARBA" id="ARBA00000885"/>
    </source>
</evidence>
<dbReference type="GO" id="GO:0005737">
    <property type="term" value="C:cytoplasm"/>
    <property type="evidence" value="ECO:0007669"/>
    <property type="project" value="TreeGrafter"/>
</dbReference>
<evidence type="ECO:0000259" key="7">
    <source>
        <dbReference type="PROSITE" id="PS50237"/>
    </source>
</evidence>
<evidence type="ECO:0000256" key="5">
    <source>
        <dbReference type="ARBA" id="ARBA00022786"/>
    </source>
</evidence>
<comment type="catalytic activity">
    <reaction evidence="1">
        <text>S-ubiquitinyl-[E2 ubiquitin-conjugating enzyme]-L-cysteine + [acceptor protein]-L-lysine = [E2 ubiquitin-conjugating enzyme]-L-cysteine + N(6)-ubiquitinyl-[acceptor protein]-L-lysine.</text>
        <dbReference type="EC" id="2.3.2.26"/>
    </reaction>
</comment>
<comment type="caution">
    <text evidence="6">Lacks conserved residue(s) required for the propagation of feature annotation.</text>
</comment>
<dbReference type="AlphaFoldDB" id="A0A9J5WB26"/>
<dbReference type="OrthoDB" id="8068875at2759"/>
<evidence type="ECO:0000313" key="8">
    <source>
        <dbReference type="EMBL" id="KAG5572280.1"/>
    </source>
</evidence>
<feature type="domain" description="HECT" evidence="7">
    <location>
        <begin position="1"/>
        <end position="85"/>
    </location>
</feature>
<keyword evidence="9" id="KW-1185">Reference proteome</keyword>
<reference evidence="8 9" key="1">
    <citation type="submission" date="2020-09" db="EMBL/GenBank/DDBJ databases">
        <title>De no assembly of potato wild relative species, Solanum commersonii.</title>
        <authorList>
            <person name="Cho K."/>
        </authorList>
    </citation>
    <scope>NUCLEOTIDE SEQUENCE [LARGE SCALE GENOMIC DNA]</scope>
    <source>
        <strain evidence="8">LZ3.2</strain>
        <tissue evidence="8">Leaf</tissue>
    </source>
</reference>
<evidence type="ECO:0000256" key="2">
    <source>
        <dbReference type="ARBA" id="ARBA00004906"/>
    </source>
</evidence>
<dbReference type="Pfam" id="PF00632">
    <property type="entry name" value="HECT"/>
    <property type="match status" value="1"/>
</dbReference>
<accession>A0A9J5WB26</accession>
<proteinExistence type="predicted"/>
<dbReference type="GO" id="GO:0006511">
    <property type="term" value="P:ubiquitin-dependent protein catabolic process"/>
    <property type="evidence" value="ECO:0007669"/>
    <property type="project" value="TreeGrafter"/>
</dbReference>
<dbReference type="PANTHER" id="PTHR11254">
    <property type="entry name" value="HECT DOMAIN UBIQUITIN-PROTEIN LIGASE"/>
    <property type="match status" value="1"/>
</dbReference>
<dbReference type="InterPro" id="IPR035983">
    <property type="entry name" value="Hect_E3_ubiquitin_ligase"/>
</dbReference>
<dbReference type="PROSITE" id="PS50237">
    <property type="entry name" value="HECT"/>
    <property type="match status" value="1"/>
</dbReference>
<dbReference type="EMBL" id="JACXVP010000012">
    <property type="protein sequence ID" value="KAG5572280.1"/>
    <property type="molecule type" value="Genomic_DNA"/>
</dbReference>
<gene>
    <name evidence="8" type="ORF">H5410_062046</name>
</gene>
<keyword evidence="4" id="KW-0808">Transferase</keyword>
<dbReference type="GO" id="GO:0000209">
    <property type="term" value="P:protein polyubiquitination"/>
    <property type="evidence" value="ECO:0007669"/>
    <property type="project" value="TreeGrafter"/>
</dbReference>
<evidence type="ECO:0000313" key="9">
    <source>
        <dbReference type="Proteomes" id="UP000824120"/>
    </source>
</evidence>
<protein>
    <recommendedName>
        <fullName evidence="3">HECT-type E3 ubiquitin transferase</fullName>
        <ecNumber evidence="3">2.3.2.26</ecNumber>
    </recommendedName>
</protein>
<comment type="caution">
    <text evidence="8">The sequence shown here is derived from an EMBL/GenBank/DDBJ whole genome shotgun (WGS) entry which is preliminary data.</text>
</comment>
<dbReference type="PANTHER" id="PTHR11254:SF430">
    <property type="entry name" value="E3 UBIQUITIN-PROTEIN LIGASE UPL5-LIKE"/>
    <property type="match status" value="1"/>
</dbReference>
<evidence type="ECO:0000256" key="6">
    <source>
        <dbReference type="PROSITE-ProRule" id="PRU00104"/>
    </source>
</evidence>
<dbReference type="Gene3D" id="3.30.2160.10">
    <property type="entry name" value="Hect, E3 ligase catalytic domain"/>
    <property type="match status" value="1"/>
</dbReference>
<dbReference type="InterPro" id="IPR000569">
    <property type="entry name" value="HECT_dom"/>
</dbReference>
<keyword evidence="5 6" id="KW-0833">Ubl conjugation pathway</keyword>
<evidence type="ECO:0000256" key="3">
    <source>
        <dbReference type="ARBA" id="ARBA00012485"/>
    </source>
</evidence>
<dbReference type="SUPFAM" id="SSF56204">
    <property type="entry name" value="Hect, E3 ligase catalytic domain"/>
    <property type="match status" value="1"/>
</dbReference>
<evidence type="ECO:0000256" key="4">
    <source>
        <dbReference type="ARBA" id="ARBA00022679"/>
    </source>
</evidence>
<dbReference type="GO" id="GO:0061630">
    <property type="term" value="F:ubiquitin protein ligase activity"/>
    <property type="evidence" value="ECO:0007669"/>
    <property type="project" value="UniProtKB-EC"/>
</dbReference>